<evidence type="ECO:0000256" key="1">
    <source>
        <dbReference type="ARBA" id="ARBA00004651"/>
    </source>
</evidence>
<comment type="similarity">
    <text evidence="3 13">Belongs to the membrane-bound acyltransferase family.</text>
</comment>
<evidence type="ECO:0000313" key="16">
    <source>
        <dbReference type="Proteomes" id="UP000648722"/>
    </source>
</evidence>
<feature type="transmembrane region" description="Helical" evidence="14">
    <location>
        <begin position="225"/>
        <end position="243"/>
    </location>
</feature>
<dbReference type="Pfam" id="PF03062">
    <property type="entry name" value="MBOAT"/>
    <property type="match status" value="1"/>
</dbReference>
<sequence length="482" mass="53739">MVFSTPIFLFVFLPLTVLGFYAVNRRLGHEAGLIFLLLASLVFYGWWDVRFMPLILGSIVVNYLIARAIRPGSGGWLLTFGVALNLGALGVFKYADFFVRNVNALTGLELAEPGLPLPLAISFFTFQQIAFLVDCSRRITSPDAKPRRYGMFVAFFPQLIAGPIVHHRLMSPQLGEKDRQRDISANLGIGLSIFAVGLAKKVLLADNLAGYANAAFDTAAAGEPVGLWLAWTGALAYTLQIYFDFSGYSDMAMGIARMFGFQLPVNFNAPYKARNITDFWRRWHITLSQFLRDYLYVSLGGNRKGYARTLANLMIVMLLGGLWHGAAWTFVVWGGLHGAALIWCRVLDRWLPNGLFGRFWIASSACTFLFVIITWVFFRATSFEAASIMLQGMAGLNGLGVNPGDGPFIAAIIGLILVWSLPETAQIFYRQIEDDVLKTANVSPPRKERWKPNARWGVGLAVLLFACMIASWSYSEFIYYNF</sequence>
<feature type="transmembrane region" description="Helical" evidence="14">
    <location>
        <begin position="408"/>
        <end position="429"/>
    </location>
</feature>
<dbReference type="PIRSF" id="PIRSF500217">
    <property type="entry name" value="AlgI"/>
    <property type="match status" value="1"/>
</dbReference>
<keyword evidence="9 14" id="KW-1133">Transmembrane helix</keyword>
<feature type="transmembrane region" description="Helical" evidence="14">
    <location>
        <begin position="115"/>
        <end position="133"/>
    </location>
</feature>
<evidence type="ECO:0000256" key="2">
    <source>
        <dbReference type="ARBA" id="ARBA00005182"/>
    </source>
</evidence>
<evidence type="ECO:0000256" key="12">
    <source>
        <dbReference type="ARBA" id="ARBA00031030"/>
    </source>
</evidence>
<dbReference type="InterPro" id="IPR024194">
    <property type="entry name" value="Ac/AlaTfrase_AlgI/DltB"/>
</dbReference>
<name>A0ABQ1XYB5_9PROT</name>
<feature type="transmembrane region" description="Helical" evidence="14">
    <location>
        <begin position="53"/>
        <end position="69"/>
    </location>
</feature>
<evidence type="ECO:0000256" key="13">
    <source>
        <dbReference type="PIRNR" id="PIRNR016636"/>
    </source>
</evidence>
<feature type="transmembrane region" description="Helical" evidence="14">
    <location>
        <begin position="456"/>
        <end position="474"/>
    </location>
</feature>
<evidence type="ECO:0000256" key="14">
    <source>
        <dbReference type="SAM" id="Phobius"/>
    </source>
</evidence>
<evidence type="ECO:0000256" key="6">
    <source>
        <dbReference type="ARBA" id="ARBA00022679"/>
    </source>
</evidence>
<organism evidence="15 16">
    <name type="scientific">Glycocaulis albus</name>
    <dbReference type="NCBI Taxonomy" id="1382801"/>
    <lineage>
        <taxon>Bacteria</taxon>
        <taxon>Pseudomonadati</taxon>
        <taxon>Pseudomonadota</taxon>
        <taxon>Alphaproteobacteria</taxon>
        <taxon>Maricaulales</taxon>
        <taxon>Maricaulaceae</taxon>
        <taxon>Glycocaulis</taxon>
    </lineage>
</organism>
<protein>
    <recommendedName>
        <fullName evidence="4">Probable alginate O-acetylase AlgI</fullName>
    </recommendedName>
    <alternativeName>
        <fullName evidence="12">Alginate biosynthesis protein AlgI</fullName>
    </alternativeName>
</protein>
<evidence type="ECO:0000256" key="9">
    <source>
        <dbReference type="ARBA" id="ARBA00022989"/>
    </source>
</evidence>
<evidence type="ECO:0000256" key="5">
    <source>
        <dbReference type="ARBA" id="ARBA00022475"/>
    </source>
</evidence>
<evidence type="ECO:0000313" key="15">
    <source>
        <dbReference type="EMBL" id="GGH06534.1"/>
    </source>
</evidence>
<dbReference type="PIRSF" id="PIRSF016636">
    <property type="entry name" value="AlgI_DltB"/>
    <property type="match status" value="1"/>
</dbReference>
<keyword evidence="6 13" id="KW-0808">Transferase</keyword>
<feature type="transmembrane region" description="Helical" evidence="14">
    <location>
        <begin position="76"/>
        <end position="95"/>
    </location>
</feature>
<dbReference type="InterPro" id="IPR028362">
    <property type="entry name" value="AlgI"/>
</dbReference>
<dbReference type="EMBL" id="BMFS01000012">
    <property type="protein sequence ID" value="GGH06534.1"/>
    <property type="molecule type" value="Genomic_DNA"/>
</dbReference>
<dbReference type="RefSeq" id="WP_188452825.1">
    <property type="nucleotide sequence ID" value="NZ_BMFS01000012.1"/>
</dbReference>
<gene>
    <name evidence="15" type="ORF">GCM10007420_23880</name>
</gene>
<comment type="caution">
    <text evidence="15">The sequence shown here is derived from an EMBL/GenBank/DDBJ whole genome shotgun (WGS) entry which is preliminary data.</text>
</comment>
<evidence type="ECO:0000256" key="8">
    <source>
        <dbReference type="ARBA" id="ARBA00022841"/>
    </source>
</evidence>
<keyword evidence="7 14" id="KW-0812">Transmembrane</keyword>
<dbReference type="InterPro" id="IPR004299">
    <property type="entry name" value="MBOAT_fam"/>
</dbReference>
<reference evidence="16" key="1">
    <citation type="journal article" date="2019" name="Int. J. Syst. Evol. Microbiol.">
        <title>The Global Catalogue of Microorganisms (GCM) 10K type strain sequencing project: providing services to taxonomists for standard genome sequencing and annotation.</title>
        <authorList>
            <consortium name="The Broad Institute Genomics Platform"/>
            <consortium name="The Broad Institute Genome Sequencing Center for Infectious Disease"/>
            <person name="Wu L."/>
            <person name="Ma J."/>
        </authorList>
    </citation>
    <scope>NUCLEOTIDE SEQUENCE [LARGE SCALE GENOMIC DNA]</scope>
    <source>
        <strain evidence="16">CGMCC 1.12766</strain>
    </source>
</reference>
<comment type="subcellular location">
    <subcellularLocation>
        <location evidence="1">Cell membrane</location>
        <topology evidence="1">Multi-pass membrane protein</topology>
    </subcellularLocation>
</comment>
<keyword evidence="5 13" id="KW-1003">Cell membrane</keyword>
<evidence type="ECO:0000256" key="11">
    <source>
        <dbReference type="ARBA" id="ARBA00023315"/>
    </source>
</evidence>
<dbReference type="Proteomes" id="UP000648722">
    <property type="component" value="Unassembled WGS sequence"/>
</dbReference>
<keyword evidence="11 13" id="KW-0012">Acyltransferase</keyword>
<comment type="pathway">
    <text evidence="2">Glycan biosynthesis; alginate biosynthesis.</text>
</comment>
<keyword evidence="16" id="KW-1185">Reference proteome</keyword>
<keyword evidence="10 13" id="KW-0472">Membrane</keyword>
<proteinExistence type="inferred from homology"/>
<feature type="transmembrane region" description="Helical" evidence="14">
    <location>
        <begin position="6"/>
        <end position="24"/>
    </location>
</feature>
<dbReference type="PANTHER" id="PTHR13285">
    <property type="entry name" value="ACYLTRANSFERASE"/>
    <property type="match status" value="1"/>
</dbReference>
<evidence type="ECO:0000256" key="10">
    <source>
        <dbReference type="ARBA" id="ARBA00023136"/>
    </source>
</evidence>
<accession>A0ABQ1XYB5</accession>
<dbReference type="PANTHER" id="PTHR13285:SF23">
    <property type="entry name" value="TEICHOIC ACID D-ALANYLTRANSFERASE"/>
    <property type="match status" value="1"/>
</dbReference>
<evidence type="ECO:0000256" key="4">
    <source>
        <dbReference type="ARBA" id="ARBA00016084"/>
    </source>
</evidence>
<feature type="transmembrane region" description="Helical" evidence="14">
    <location>
        <begin position="305"/>
        <end position="324"/>
    </location>
</feature>
<keyword evidence="8" id="KW-0016">Alginate biosynthesis</keyword>
<feature type="transmembrane region" description="Helical" evidence="14">
    <location>
        <begin position="359"/>
        <end position="378"/>
    </location>
</feature>
<evidence type="ECO:0000256" key="7">
    <source>
        <dbReference type="ARBA" id="ARBA00022692"/>
    </source>
</evidence>
<feature type="transmembrane region" description="Helical" evidence="14">
    <location>
        <begin position="183"/>
        <end position="205"/>
    </location>
</feature>
<dbReference type="InterPro" id="IPR051085">
    <property type="entry name" value="MB_O-acyltransferase"/>
</dbReference>
<evidence type="ECO:0000256" key="3">
    <source>
        <dbReference type="ARBA" id="ARBA00010323"/>
    </source>
</evidence>